<evidence type="ECO:0000256" key="1">
    <source>
        <dbReference type="ARBA" id="ARBA00022723"/>
    </source>
</evidence>
<dbReference type="CDD" id="cd00067">
    <property type="entry name" value="GAL4"/>
    <property type="match status" value="1"/>
</dbReference>
<dbReference type="SMART" id="SM00066">
    <property type="entry name" value="GAL4"/>
    <property type="match status" value="1"/>
</dbReference>
<keyword evidence="3" id="KW-0805">Transcription regulation</keyword>
<keyword evidence="4" id="KW-0238">DNA-binding</keyword>
<proteinExistence type="predicted"/>
<keyword evidence="5" id="KW-0804">Transcription</keyword>
<keyword evidence="2" id="KW-0862">Zinc</keyword>
<dbReference type="AlphaFoldDB" id="B6QLQ4"/>
<sequence>MDQFVQELADTPYDPDDYDEFDQTLLGRRVRELERLGERSNDRPGRPKIYVKYIRKADILTDIRAVEYLRLHERDRRKRYKVSKGFRKAYNICPRYLRKDIAKAPREVIDTLNKRADLVFTKMDKIHSSAYATIDQDCEFILETWLEGKEYHEDEIKMPEAQVGVFYDSLKFAPWDTLDDNDKMVSTMKSTLEDRFRTGQKLQRRGTKHVKSGCRTCKVRRVKCDETRPACGRCTSTGRTCDGYGIWSTSAGTGISHGFHQRQSPSSVVSTTPPRDTIEYGWCMSPLLDGNCKMFNLLDRRVDADELVCLDFFRLRCLVKLPGFFDARTNLVGTIPDVFDSLQECRQYLEVLLNKSLHLINKSSGSTPSFSLGEPEYHFPETREQLIETLAQWKCAYEKLTQKVRPNITVYAYIALNLLRIWSLKVEIMLRTCPATNEPWNEMAFDKYTHLFEEILSASDDVVLMRGFPGNFVLQDAKCHTGPLNFSADMGPVPVLYYIALKCRVPSIKRRAIQALRAAPHREAVWDGIAVAAAAETVIRLEEGDFFGVFNDAYPSVAYSLSSVQKDVLPEWSRFQDVRIIMEDGLQLGGTIIGRRKREDSNIFSSFLGEDDSSKWEPVEEPFQCGERLSTYTWSNIQDMYKAANLSSA</sequence>
<reference evidence="9" key="1">
    <citation type="journal article" date="2015" name="Genome Announc.">
        <title>Genome sequence of the AIDS-associated pathogen Penicillium marneffei (ATCC18224) and its near taxonomic relative Talaromyces stipitatus (ATCC10500).</title>
        <authorList>
            <person name="Nierman W.C."/>
            <person name="Fedorova-Abrams N.D."/>
            <person name="Andrianopoulos A."/>
        </authorList>
    </citation>
    <scope>NUCLEOTIDE SEQUENCE [LARGE SCALE GENOMIC DNA]</scope>
    <source>
        <strain evidence="9">ATCC 18224 / CBS 334.59 / QM 7333</strain>
    </source>
</reference>
<keyword evidence="9" id="KW-1185">Reference proteome</keyword>
<evidence type="ECO:0000256" key="2">
    <source>
        <dbReference type="ARBA" id="ARBA00022833"/>
    </source>
</evidence>
<keyword evidence="6" id="KW-0539">Nucleus</keyword>
<evidence type="ECO:0000313" key="8">
    <source>
        <dbReference type="EMBL" id="EEA22031.1"/>
    </source>
</evidence>
<evidence type="ECO:0000313" key="9">
    <source>
        <dbReference type="Proteomes" id="UP000001294"/>
    </source>
</evidence>
<evidence type="ECO:0000256" key="6">
    <source>
        <dbReference type="ARBA" id="ARBA00023242"/>
    </source>
</evidence>
<dbReference type="VEuPathDB" id="FungiDB:PMAA_058100"/>
<dbReference type="PANTHER" id="PTHR36206">
    <property type="entry name" value="ASPERCRYPTIN BIOSYNTHESIS CLUSTER-SPECIFIC TRANSCRIPTION REGULATOR ATNN-RELATED"/>
    <property type="match status" value="1"/>
</dbReference>
<organism evidence="8 9">
    <name type="scientific">Talaromyces marneffei (strain ATCC 18224 / CBS 334.59 / QM 7333)</name>
    <name type="common">Penicillium marneffei</name>
    <dbReference type="NCBI Taxonomy" id="441960"/>
    <lineage>
        <taxon>Eukaryota</taxon>
        <taxon>Fungi</taxon>
        <taxon>Dikarya</taxon>
        <taxon>Ascomycota</taxon>
        <taxon>Pezizomycotina</taxon>
        <taxon>Eurotiomycetes</taxon>
        <taxon>Eurotiomycetidae</taxon>
        <taxon>Eurotiales</taxon>
        <taxon>Trichocomaceae</taxon>
        <taxon>Talaromyces</taxon>
        <taxon>Talaromyces sect. Talaromyces</taxon>
    </lineage>
</organism>
<dbReference type="InterPro" id="IPR001138">
    <property type="entry name" value="Zn2Cys6_DnaBD"/>
</dbReference>
<dbReference type="SUPFAM" id="SSF57701">
    <property type="entry name" value="Zn2/Cys6 DNA-binding domain"/>
    <property type="match status" value="1"/>
</dbReference>
<evidence type="ECO:0000256" key="4">
    <source>
        <dbReference type="ARBA" id="ARBA00023125"/>
    </source>
</evidence>
<dbReference type="Proteomes" id="UP000001294">
    <property type="component" value="Unassembled WGS sequence"/>
</dbReference>
<dbReference type="GO" id="GO:0000981">
    <property type="term" value="F:DNA-binding transcription factor activity, RNA polymerase II-specific"/>
    <property type="evidence" value="ECO:0007669"/>
    <property type="project" value="InterPro"/>
</dbReference>
<dbReference type="Pfam" id="PF00172">
    <property type="entry name" value="Zn_clus"/>
    <property type="match status" value="1"/>
</dbReference>
<gene>
    <name evidence="8" type="ORF">PMAA_058100</name>
</gene>
<dbReference type="Gene3D" id="4.10.240.10">
    <property type="entry name" value="Zn(2)-C6 fungal-type DNA-binding domain"/>
    <property type="match status" value="1"/>
</dbReference>
<protein>
    <recommendedName>
        <fullName evidence="7">Zn(2)-C6 fungal-type domain-containing protein</fullName>
    </recommendedName>
</protein>
<feature type="domain" description="Zn(2)-C6 fungal-type" evidence="7">
    <location>
        <begin position="213"/>
        <end position="241"/>
    </location>
</feature>
<dbReference type="PROSITE" id="PS00463">
    <property type="entry name" value="ZN2_CY6_FUNGAL_1"/>
    <property type="match status" value="1"/>
</dbReference>
<evidence type="ECO:0000256" key="5">
    <source>
        <dbReference type="ARBA" id="ARBA00023163"/>
    </source>
</evidence>
<dbReference type="InterPro" id="IPR052360">
    <property type="entry name" value="Transcr_Regulatory_Proteins"/>
</dbReference>
<dbReference type="STRING" id="441960.B6QLQ4"/>
<evidence type="ECO:0000259" key="7">
    <source>
        <dbReference type="PROSITE" id="PS50048"/>
    </source>
</evidence>
<dbReference type="EMBL" id="DS995903">
    <property type="protein sequence ID" value="EEA22031.1"/>
    <property type="molecule type" value="Genomic_DNA"/>
</dbReference>
<dbReference type="OrthoDB" id="2593732at2759"/>
<dbReference type="InterPro" id="IPR036864">
    <property type="entry name" value="Zn2-C6_fun-type_DNA-bd_sf"/>
</dbReference>
<dbReference type="PANTHER" id="PTHR36206:SF16">
    <property type="entry name" value="TRANSCRIPTION FACTOR DOMAIN-CONTAINING PROTEIN-RELATED"/>
    <property type="match status" value="1"/>
</dbReference>
<dbReference type="PhylomeDB" id="B6QLQ4"/>
<dbReference type="HOGENOM" id="CLU_422168_0_0_1"/>
<accession>B6QLQ4</accession>
<dbReference type="PROSITE" id="PS50048">
    <property type="entry name" value="ZN2_CY6_FUNGAL_2"/>
    <property type="match status" value="1"/>
</dbReference>
<name>B6QLQ4_TALMQ</name>
<dbReference type="GO" id="GO:0003677">
    <property type="term" value="F:DNA binding"/>
    <property type="evidence" value="ECO:0007669"/>
    <property type="project" value="UniProtKB-KW"/>
</dbReference>
<keyword evidence="1" id="KW-0479">Metal-binding</keyword>
<evidence type="ECO:0000256" key="3">
    <source>
        <dbReference type="ARBA" id="ARBA00023015"/>
    </source>
</evidence>
<dbReference type="GO" id="GO:0008270">
    <property type="term" value="F:zinc ion binding"/>
    <property type="evidence" value="ECO:0007669"/>
    <property type="project" value="InterPro"/>
</dbReference>